<protein>
    <submittedName>
        <fullName evidence="5">Cyanidin 3-O-rutinoside 5-O-glucosyltransferase</fullName>
    </submittedName>
</protein>
<evidence type="ECO:0000256" key="2">
    <source>
        <dbReference type="ARBA" id="ARBA00022676"/>
    </source>
</evidence>
<keyword evidence="2" id="KW-0328">Glycosyltransferase</keyword>
<dbReference type="EMBL" id="JBBWWR010000012">
    <property type="protein sequence ID" value="KAK8958945.1"/>
    <property type="molecule type" value="Genomic_DNA"/>
</dbReference>
<dbReference type="InterPro" id="IPR002213">
    <property type="entry name" value="UDP_glucos_trans"/>
</dbReference>
<keyword evidence="6" id="KW-1185">Reference proteome</keyword>
<feature type="compositionally biased region" description="Gly residues" evidence="4">
    <location>
        <begin position="217"/>
        <end position="228"/>
    </location>
</feature>
<evidence type="ECO:0000313" key="6">
    <source>
        <dbReference type="Proteomes" id="UP001412067"/>
    </source>
</evidence>
<accession>A0ABR2M491</accession>
<dbReference type="PANTHER" id="PTHR11926:SF1494">
    <property type="entry name" value="FLAVONOL 3-O-GLUCOSYLTRANSFERASE UGT76E12-RELATED"/>
    <property type="match status" value="1"/>
</dbReference>
<comment type="similarity">
    <text evidence="1">Belongs to the UDP-glycosyltransferase family.</text>
</comment>
<gene>
    <name evidence="5" type="primary">5GT</name>
    <name evidence="5" type="ORF">KSP40_PGU017103</name>
</gene>
<evidence type="ECO:0000256" key="3">
    <source>
        <dbReference type="ARBA" id="ARBA00022679"/>
    </source>
</evidence>
<sequence length="287" mass="29695">MSTTVPPPLHFLMVSLAAQGQINPIRNLARRLATLAGARVTIATPLSLHRRLFPASTTPAGEPDDAAQEVPLNPKPSGIISYAPYSDGFDAGFDFHAGPADLLSPTSNRRHRTLSALAQALAARGRPVTCVVHTLTITCAVDLARDLGWAGAGEELGRRSGGLYGLAGCAETGVGGVRGVRKHYEARWPGRGGDGEGVEGERETVPLGAEKGRRKQGGGGGGGTGDDGGVVPAGEGFESRAVGCFATHCGWNSMTEAVIGGVPMVMLPEWIDQTTNAALAERVWGLG</sequence>
<name>A0ABR2M491_9ASPA</name>
<keyword evidence="3" id="KW-0808">Transferase</keyword>
<dbReference type="PANTHER" id="PTHR11926">
    <property type="entry name" value="GLUCOSYL/GLUCURONOSYL TRANSFERASES"/>
    <property type="match status" value="1"/>
</dbReference>
<feature type="region of interest" description="Disordered" evidence="4">
    <location>
        <begin position="54"/>
        <end position="73"/>
    </location>
</feature>
<reference evidence="5 6" key="1">
    <citation type="journal article" date="2022" name="Nat. Plants">
        <title>Genomes of leafy and leafless Platanthera orchids illuminate the evolution of mycoheterotrophy.</title>
        <authorList>
            <person name="Li M.H."/>
            <person name="Liu K.W."/>
            <person name="Li Z."/>
            <person name="Lu H.C."/>
            <person name="Ye Q.L."/>
            <person name="Zhang D."/>
            <person name="Wang J.Y."/>
            <person name="Li Y.F."/>
            <person name="Zhong Z.M."/>
            <person name="Liu X."/>
            <person name="Yu X."/>
            <person name="Liu D.K."/>
            <person name="Tu X.D."/>
            <person name="Liu B."/>
            <person name="Hao Y."/>
            <person name="Liao X.Y."/>
            <person name="Jiang Y.T."/>
            <person name="Sun W.H."/>
            <person name="Chen J."/>
            <person name="Chen Y.Q."/>
            <person name="Ai Y."/>
            <person name="Zhai J.W."/>
            <person name="Wu S.S."/>
            <person name="Zhou Z."/>
            <person name="Hsiao Y.Y."/>
            <person name="Wu W.L."/>
            <person name="Chen Y.Y."/>
            <person name="Lin Y.F."/>
            <person name="Hsu J.L."/>
            <person name="Li C.Y."/>
            <person name="Wang Z.W."/>
            <person name="Zhao X."/>
            <person name="Zhong W.Y."/>
            <person name="Ma X.K."/>
            <person name="Ma L."/>
            <person name="Huang J."/>
            <person name="Chen G.Z."/>
            <person name="Huang M.Z."/>
            <person name="Huang L."/>
            <person name="Peng D.H."/>
            <person name="Luo Y.B."/>
            <person name="Zou S.Q."/>
            <person name="Chen S.P."/>
            <person name="Lan S."/>
            <person name="Tsai W.C."/>
            <person name="Van de Peer Y."/>
            <person name="Liu Z.J."/>
        </authorList>
    </citation>
    <scope>NUCLEOTIDE SEQUENCE [LARGE SCALE GENOMIC DNA]</scope>
    <source>
        <strain evidence="5">Lor288</strain>
    </source>
</reference>
<organism evidence="5 6">
    <name type="scientific">Platanthera guangdongensis</name>
    <dbReference type="NCBI Taxonomy" id="2320717"/>
    <lineage>
        <taxon>Eukaryota</taxon>
        <taxon>Viridiplantae</taxon>
        <taxon>Streptophyta</taxon>
        <taxon>Embryophyta</taxon>
        <taxon>Tracheophyta</taxon>
        <taxon>Spermatophyta</taxon>
        <taxon>Magnoliopsida</taxon>
        <taxon>Liliopsida</taxon>
        <taxon>Asparagales</taxon>
        <taxon>Orchidaceae</taxon>
        <taxon>Orchidoideae</taxon>
        <taxon>Orchideae</taxon>
        <taxon>Orchidinae</taxon>
        <taxon>Platanthera</taxon>
    </lineage>
</organism>
<evidence type="ECO:0000256" key="1">
    <source>
        <dbReference type="ARBA" id="ARBA00009995"/>
    </source>
</evidence>
<dbReference type="Proteomes" id="UP001412067">
    <property type="component" value="Unassembled WGS sequence"/>
</dbReference>
<evidence type="ECO:0000313" key="5">
    <source>
        <dbReference type="EMBL" id="KAK8958945.1"/>
    </source>
</evidence>
<comment type="caution">
    <text evidence="5">The sequence shown here is derived from an EMBL/GenBank/DDBJ whole genome shotgun (WGS) entry which is preliminary data.</text>
</comment>
<dbReference type="Gene3D" id="3.40.50.2000">
    <property type="entry name" value="Glycogen Phosphorylase B"/>
    <property type="match status" value="2"/>
</dbReference>
<evidence type="ECO:0000256" key="4">
    <source>
        <dbReference type="SAM" id="MobiDB-lite"/>
    </source>
</evidence>
<dbReference type="SUPFAM" id="SSF53756">
    <property type="entry name" value="UDP-Glycosyltransferase/glycogen phosphorylase"/>
    <property type="match status" value="2"/>
</dbReference>
<dbReference type="Pfam" id="PF00201">
    <property type="entry name" value="UDPGT"/>
    <property type="match status" value="1"/>
</dbReference>
<feature type="region of interest" description="Disordered" evidence="4">
    <location>
        <begin position="188"/>
        <end position="230"/>
    </location>
</feature>
<proteinExistence type="inferred from homology"/>